<dbReference type="InterPro" id="IPR027996">
    <property type="entry name" value="TEDC1_dom"/>
</dbReference>
<dbReference type="PANTHER" id="PTHR35076:SF1">
    <property type="entry name" value="TUBULIN EPSILON AND DELTA COMPLEX PROTEIN 1"/>
    <property type="match status" value="1"/>
</dbReference>
<organism evidence="2 3">
    <name type="scientific">[Myrmecia] bisecta</name>
    <dbReference type="NCBI Taxonomy" id="41462"/>
    <lineage>
        <taxon>Eukaryota</taxon>
        <taxon>Viridiplantae</taxon>
        <taxon>Chlorophyta</taxon>
        <taxon>core chlorophytes</taxon>
        <taxon>Trebouxiophyceae</taxon>
        <taxon>Trebouxiales</taxon>
        <taxon>Trebouxiaceae</taxon>
        <taxon>Myrmecia</taxon>
    </lineage>
</organism>
<dbReference type="AlphaFoldDB" id="A0AAW1PFD6"/>
<dbReference type="InterPro" id="IPR043535">
    <property type="entry name" value="TEDC1"/>
</dbReference>
<dbReference type="Pfam" id="PF14970">
    <property type="entry name" value="TEDC1"/>
    <property type="match status" value="1"/>
</dbReference>
<dbReference type="PANTHER" id="PTHR35076">
    <property type="entry name" value="TUBULIN EPSILON AND DELTA COMPLEX PROTEIN 1"/>
    <property type="match status" value="1"/>
</dbReference>
<feature type="domain" description="Tubulin epsilon and delta complex protein 1" evidence="1">
    <location>
        <begin position="113"/>
        <end position="237"/>
    </location>
</feature>
<dbReference type="EMBL" id="JALJOR010000013">
    <property type="protein sequence ID" value="KAK9806832.1"/>
    <property type="molecule type" value="Genomic_DNA"/>
</dbReference>
<evidence type="ECO:0000259" key="1">
    <source>
        <dbReference type="Pfam" id="PF14970"/>
    </source>
</evidence>
<proteinExistence type="predicted"/>
<name>A0AAW1PFD6_9CHLO</name>
<gene>
    <name evidence="2" type="ORF">WJX72_004116</name>
</gene>
<protein>
    <recommendedName>
        <fullName evidence="1">Tubulin epsilon and delta complex protein 1 domain-containing protein</fullName>
    </recommendedName>
</protein>
<evidence type="ECO:0000313" key="3">
    <source>
        <dbReference type="Proteomes" id="UP001489004"/>
    </source>
</evidence>
<reference evidence="2 3" key="1">
    <citation type="journal article" date="2024" name="Nat. Commun.">
        <title>Phylogenomics reveals the evolutionary origins of lichenization in chlorophyte algae.</title>
        <authorList>
            <person name="Puginier C."/>
            <person name="Libourel C."/>
            <person name="Otte J."/>
            <person name="Skaloud P."/>
            <person name="Haon M."/>
            <person name="Grisel S."/>
            <person name="Petersen M."/>
            <person name="Berrin J.G."/>
            <person name="Delaux P.M."/>
            <person name="Dal Grande F."/>
            <person name="Keller J."/>
        </authorList>
    </citation>
    <scope>NUCLEOTIDE SEQUENCE [LARGE SCALE GENOMIC DNA]</scope>
    <source>
        <strain evidence="2 3">SAG 2043</strain>
    </source>
</reference>
<evidence type="ECO:0000313" key="2">
    <source>
        <dbReference type="EMBL" id="KAK9806832.1"/>
    </source>
</evidence>
<comment type="caution">
    <text evidence="2">The sequence shown here is derived from an EMBL/GenBank/DDBJ whole genome shotgun (WGS) entry which is preliminary data.</text>
</comment>
<dbReference type="Proteomes" id="UP001489004">
    <property type="component" value="Unassembled WGS sequence"/>
</dbReference>
<accession>A0AAW1PFD6</accession>
<sequence length="381" mass="41145">MDAPQAQGVKAALSYTCKLLSSLGIQSLTAETLRQAKFDGHVCASLWRAVHDLVLLQLASFPHQQPGTLLDAFWEQVMQETVLDGFPWEGAQMVQAHLQAWGCPIAAAFAAEIDSIRSRTLLLAFGWLISHCSVFQRGLQGRITQLELAAPLPPYPEDTLGTDENLHAGEAARRVAAGYVQKALNCCGGLQGWEQVEAANHHALMLYGRTRAKLNRLAALHQTHVKHLHQLSSLQQQALSGWEAQAPITLASWRKAVQQQTASIPAAVAGHSRAFPEDIQAAVEAVQQQNQQRVSRLDSLASIHSAAPVRHVLVNPEAAADGMESAVAEAEAVHVAQAEISRLKGAVLLTAKMLARTRATNKQALRSVLEGLGGEQIFLGL</sequence>
<keyword evidence="3" id="KW-1185">Reference proteome</keyword>